<proteinExistence type="predicted"/>
<reference evidence="1 2" key="1">
    <citation type="submission" date="2014-04" db="EMBL/GenBank/DDBJ databases">
        <authorList>
            <consortium name="DOE Joint Genome Institute"/>
            <person name="Kuo A."/>
            <person name="Kohler A."/>
            <person name="Jargeat P."/>
            <person name="Nagy L.G."/>
            <person name="Floudas D."/>
            <person name="Copeland A."/>
            <person name="Barry K.W."/>
            <person name="Cichocki N."/>
            <person name="Veneault-Fourrey C."/>
            <person name="LaButti K."/>
            <person name="Lindquist E.A."/>
            <person name="Lipzen A."/>
            <person name="Lundell T."/>
            <person name="Morin E."/>
            <person name="Murat C."/>
            <person name="Sun H."/>
            <person name="Tunlid A."/>
            <person name="Henrissat B."/>
            <person name="Grigoriev I.V."/>
            <person name="Hibbett D.S."/>
            <person name="Martin F."/>
            <person name="Nordberg H.P."/>
            <person name="Cantor M.N."/>
            <person name="Hua S.X."/>
        </authorList>
    </citation>
    <scope>NUCLEOTIDE SEQUENCE [LARGE SCALE GENOMIC DNA]</scope>
    <source>
        <strain evidence="1 2">Ve08.2h10</strain>
    </source>
</reference>
<dbReference type="EMBL" id="KN824850">
    <property type="protein sequence ID" value="KIK99766.1"/>
    <property type="molecule type" value="Genomic_DNA"/>
</dbReference>
<reference evidence="2" key="2">
    <citation type="submission" date="2015-01" db="EMBL/GenBank/DDBJ databases">
        <title>Evolutionary Origins and Diversification of the Mycorrhizal Mutualists.</title>
        <authorList>
            <consortium name="DOE Joint Genome Institute"/>
            <consortium name="Mycorrhizal Genomics Consortium"/>
            <person name="Kohler A."/>
            <person name="Kuo A."/>
            <person name="Nagy L.G."/>
            <person name="Floudas D."/>
            <person name="Copeland A."/>
            <person name="Barry K.W."/>
            <person name="Cichocki N."/>
            <person name="Veneault-Fourrey C."/>
            <person name="LaButti K."/>
            <person name="Lindquist E.A."/>
            <person name="Lipzen A."/>
            <person name="Lundell T."/>
            <person name="Morin E."/>
            <person name="Murat C."/>
            <person name="Riley R."/>
            <person name="Ohm R."/>
            <person name="Sun H."/>
            <person name="Tunlid A."/>
            <person name="Henrissat B."/>
            <person name="Grigoriev I.V."/>
            <person name="Hibbett D.S."/>
            <person name="Martin F."/>
        </authorList>
    </citation>
    <scope>NUCLEOTIDE SEQUENCE [LARGE SCALE GENOMIC DNA]</scope>
    <source>
        <strain evidence="2">Ve08.2h10</strain>
    </source>
</reference>
<name>A0A0D0E592_9AGAM</name>
<dbReference type="HOGENOM" id="CLU_2528138_0_0_1"/>
<dbReference type="AlphaFoldDB" id="A0A0D0E592"/>
<accession>A0A0D0E592</accession>
<evidence type="ECO:0000313" key="2">
    <source>
        <dbReference type="Proteomes" id="UP000054538"/>
    </source>
</evidence>
<gene>
    <name evidence="1" type="ORF">PAXRUDRAFT_822379</name>
</gene>
<dbReference type="InParanoid" id="A0A0D0E592"/>
<dbReference type="Proteomes" id="UP000054538">
    <property type="component" value="Unassembled WGS sequence"/>
</dbReference>
<evidence type="ECO:0000313" key="1">
    <source>
        <dbReference type="EMBL" id="KIK99766.1"/>
    </source>
</evidence>
<keyword evidence="2" id="KW-1185">Reference proteome</keyword>
<protein>
    <submittedName>
        <fullName evidence="1">Unplaced genomic scaffold scaffold_28, whole genome shotgun sequence</fullName>
    </submittedName>
</protein>
<sequence length="84" mass="9056">MTGYATNGRTTASATCDATSRVLMPERQNATATMVDGTRLLNGILEKIPLDTIWPESVAVTLAVFPEHTNAKEKSNAARCQEFA</sequence>
<organism evidence="1 2">
    <name type="scientific">Paxillus rubicundulus Ve08.2h10</name>
    <dbReference type="NCBI Taxonomy" id="930991"/>
    <lineage>
        <taxon>Eukaryota</taxon>
        <taxon>Fungi</taxon>
        <taxon>Dikarya</taxon>
        <taxon>Basidiomycota</taxon>
        <taxon>Agaricomycotina</taxon>
        <taxon>Agaricomycetes</taxon>
        <taxon>Agaricomycetidae</taxon>
        <taxon>Boletales</taxon>
        <taxon>Paxilineae</taxon>
        <taxon>Paxillaceae</taxon>
        <taxon>Paxillus</taxon>
    </lineage>
</organism>